<dbReference type="GO" id="GO:0046872">
    <property type="term" value="F:metal ion binding"/>
    <property type="evidence" value="ECO:0007669"/>
    <property type="project" value="UniProtKB-KW"/>
</dbReference>
<evidence type="ECO:0000313" key="6">
    <source>
        <dbReference type="EMBL" id="KPI96411.1"/>
    </source>
</evidence>
<evidence type="ECO:0000256" key="4">
    <source>
        <dbReference type="PROSITE-ProRule" id="PRU00125"/>
    </source>
</evidence>
<keyword evidence="3 4" id="KW-0440">LIM domain</keyword>
<gene>
    <name evidence="6" type="ORF">RR46_12441</name>
</gene>
<keyword evidence="2 4" id="KW-0862">Zinc</keyword>
<accession>A0A194PSJ9</accession>
<dbReference type="SMART" id="SM00132">
    <property type="entry name" value="LIM"/>
    <property type="match status" value="2"/>
</dbReference>
<evidence type="ECO:0000256" key="3">
    <source>
        <dbReference type="ARBA" id="ARBA00023038"/>
    </source>
</evidence>
<keyword evidence="1 4" id="KW-0479">Metal-binding</keyword>
<evidence type="ECO:0000256" key="2">
    <source>
        <dbReference type="ARBA" id="ARBA00022833"/>
    </source>
</evidence>
<evidence type="ECO:0000259" key="5">
    <source>
        <dbReference type="PROSITE" id="PS50023"/>
    </source>
</evidence>
<evidence type="ECO:0000256" key="1">
    <source>
        <dbReference type="ARBA" id="ARBA00022723"/>
    </source>
</evidence>
<reference evidence="6 7" key="1">
    <citation type="journal article" date="2015" name="Nat. Commun.">
        <title>Outbred genome sequencing and CRISPR/Cas9 gene editing in butterflies.</title>
        <authorList>
            <person name="Li X."/>
            <person name="Fan D."/>
            <person name="Zhang W."/>
            <person name="Liu G."/>
            <person name="Zhang L."/>
            <person name="Zhao L."/>
            <person name="Fang X."/>
            <person name="Chen L."/>
            <person name="Dong Y."/>
            <person name="Chen Y."/>
            <person name="Ding Y."/>
            <person name="Zhao R."/>
            <person name="Feng M."/>
            <person name="Zhu Y."/>
            <person name="Feng Y."/>
            <person name="Jiang X."/>
            <person name="Zhu D."/>
            <person name="Xiang H."/>
            <person name="Feng X."/>
            <person name="Li S."/>
            <person name="Wang J."/>
            <person name="Zhang G."/>
            <person name="Kronforst M.R."/>
            <person name="Wang W."/>
        </authorList>
    </citation>
    <scope>NUCLEOTIDE SEQUENCE [LARGE SCALE GENOMIC DNA]</scope>
    <source>
        <strain evidence="6">Ya'a_city_454_Px</strain>
        <tissue evidence="6">Whole body</tissue>
    </source>
</reference>
<dbReference type="InterPro" id="IPR001781">
    <property type="entry name" value="Znf_LIM"/>
</dbReference>
<sequence>MDKSQDKAKKCFCARCFLPVEDEDKVDIEGQNFHKICSMCCVCRRIPSAVKMFYGHVFCNECFKTHVLCRFKNDAPHVHSNSWWMQWAPGPKPPQSEKTSQDGNTTVPKRSICSRCLQPVDDDSKVEIGGQSFHSQCARCYFCHEIPTSKLKIYYGQVFCEDCFHRHVLNRGKDNPSDFFKHCFEHWQNNAFFAENMQQFMNGSKENAPFIFMMQGPQPPFCRCGTGPQEWFQQNEPKKSPATYSTGGESFGTCDISFEFCTEVSEIPSRAFTESANEENFAVTGAMQKIEKLTKYLQKNDYITKNCKKWKNFVDFDDKVSIEPKIDESISGWIDLQDRKMETQQCPKCLWQCGPIYVNSDYLQNEIVCGDY</sequence>
<dbReference type="Gene3D" id="2.10.110.10">
    <property type="entry name" value="Cysteine Rich Protein"/>
    <property type="match status" value="2"/>
</dbReference>
<dbReference type="Proteomes" id="UP000053268">
    <property type="component" value="Unassembled WGS sequence"/>
</dbReference>
<organism evidence="6 7">
    <name type="scientific">Papilio xuthus</name>
    <name type="common">Asian swallowtail butterfly</name>
    <dbReference type="NCBI Taxonomy" id="66420"/>
    <lineage>
        <taxon>Eukaryota</taxon>
        <taxon>Metazoa</taxon>
        <taxon>Ecdysozoa</taxon>
        <taxon>Arthropoda</taxon>
        <taxon>Hexapoda</taxon>
        <taxon>Insecta</taxon>
        <taxon>Pterygota</taxon>
        <taxon>Neoptera</taxon>
        <taxon>Endopterygota</taxon>
        <taxon>Lepidoptera</taxon>
        <taxon>Glossata</taxon>
        <taxon>Ditrysia</taxon>
        <taxon>Papilionoidea</taxon>
        <taxon>Papilionidae</taxon>
        <taxon>Papilioninae</taxon>
        <taxon>Papilio</taxon>
    </lineage>
</organism>
<dbReference type="Pfam" id="PF00412">
    <property type="entry name" value="LIM"/>
    <property type="match status" value="1"/>
</dbReference>
<proteinExistence type="predicted"/>
<protein>
    <submittedName>
        <fullName evidence="6">Cysteine and glycine-rich protein 3</fullName>
    </submittedName>
</protein>
<evidence type="ECO:0000313" key="7">
    <source>
        <dbReference type="Proteomes" id="UP000053268"/>
    </source>
</evidence>
<name>A0A194PSJ9_PAPXU</name>
<dbReference type="PROSITE" id="PS50023">
    <property type="entry name" value="LIM_DOMAIN_2"/>
    <property type="match status" value="1"/>
</dbReference>
<dbReference type="CDD" id="cd08368">
    <property type="entry name" value="LIM"/>
    <property type="match status" value="1"/>
</dbReference>
<keyword evidence="7" id="KW-1185">Reference proteome</keyword>
<dbReference type="AlphaFoldDB" id="A0A194PSJ9"/>
<dbReference type="EMBL" id="KQ459593">
    <property type="protein sequence ID" value="KPI96411.1"/>
    <property type="molecule type" value="Genomic_DNA"/>
</dbReference>
<feature type="domain" description="LIM zinc-binding" evidence="5">
    <location>
        <begin position="111"/>
        <end position="170"/>
    </location>
</feature>